<accession>A0AAV9SUE4</accession>
<feature type="region of interest" description="Disordered" evidence="1">
    <location>
        <begin position="1"/>
        <end position="55"/>
    </location>
</feature>
<name>A0AAV9SUE4_9PEZI</name>
<evidence type="ECO:0000313" key="3">
    <source>
        <dbReference type="Proteomes" id="UP001327957"/>
    </source>
</evidence>
<reference evidence="2 3" key="1">
    <citation type="submission" date="2023-04" db="EMBL/GenBank/DDBJ databases">
        <title>Colletotrichum tabacum stain YC1 causing leaf anthracnose on Nicotiana tabacum(L.) cv.</title>
        <authorList>
            <person name="Ji Z."/>
            <person name="Wang M."/>
            <person name="Zhang J."/>
            <person name="Wang N."/>
            <person name="Zhou Z."/>
        </authorList>
    </citation>
    <scope>NUCLEOTIDE SEQUENCE [LARGE SCALE GENOMIC DNA]</scope>
    <source>
        <strain evidence="2 3">YC1</strain>
    </source>
</reference>
<keyword evidence="3" id="KW-1185">Reference proteome</keyword>
<evidence type="ECO:0000256" key="1">
    <source>
        <dbReference type="SAM" id="MobiDB-lite"/>
    </source>
</evidence>
<feature type="compositionally biased region" description="Polar residues" evidence="1">
    <location>
        <begin position="1"/>
        <end position="16"/>
    </location>
</feature>
<dbReference type="EMBL" id="JASAOK010000053">
    <property type="protein sequence ID" value="KAK6207651.1"/>
    <property type="molecule type" value="Genomic_DNA"/>
</dbReference>
<dbReference type="Proteomes" id="UP001327957">
    <property type="component" value="Unassembled WGS sequence"/>
</dbReference>
<dbReference type="AlphaFoldDB" id="A0AAV9SUE4"/>
<sequence length="152" mass="16610">MAFSDATSYLPNNSVYHASPQEIDSAKKRANAKAPFSKNPPANIDPESEASEGVSSSFDVSVLGLIDEMEPLKKPSRAEKLQMETSSFDPCLLFSSAENLDSGVVGMRTDDTPSLSNDPFLRRENEQLEKAAFTARPKLMFATEDPRTFNGS</sequence>
<comment type="caution">
    <text evidence="2">The sequence shown here is derived from an EMBL/GenBank/DDBJ whole genome shotgun (WGS) entry which is preliminary data.</text>
</comment>
<protein>
    <submittedName>
        <fullName evidence="2">Uncharacterized protein</fullName>
    </submittedName>
</protein>
<gene>
    <name evidence="2" type="ORF">QIS74_12732</name>
</gene>
<evidence type="ECO:0000313" key="2">
    <source>
        <dbReference type="EMBL" id="KAK6207651.1"/>
    </source>
</evidence>
<proteinExistence type="predicted"/>
<organism evidence="2 3">
    <name type="scientific">Colletotrichum tabaci</name>
    <dbReference type="NCBI Taxonomy" id="1209068"/>
    <lineage>
        <taxon>Eukaryota</taxon>
        <taxon>Fungi</taxon>
        <taxon>Dikarya</taxon>
        <taxon>Ascomycota</taxon>
        <taxon>Pezizomycotina</taxon>
        <taxon>Sordariomycetes</taxon>
        <taxon>Hypocreomycetidae</taxon>
        <taxon>Glomerellales</taxon>
        <taxon>Glomerellaceae</taxon>
        <taxon>Colletotrichum</taxon>
        <taxon>Colletotrichum destructivum species complex</taxon>
    </lineage>
</organism>